<gene>
    <name evidence="1" type="ORF">M621_09835</name>
</gene>
<dbReference type="HOGENOM" id="CLU_3257753_0_0_6"/>
<name>S4YS04_SERPL</name>
<sequence>MTNLIIYENNCVTLTPEQAKALGILLMGQMRFWYYDSGCDVK</sequence>
<evidence type="ECO:0000313" key="2">
    <source>
        <dbReference type="Proteomes" id="UP000014900"/>
    </source>
</evidence>
<dbReference type="AlphaFoldDB" id="S4YS04"/>
<dbReference type="KEGG" id="sry:M621_09835"/>
<reference evidence="1 2" key="1">
    <citation type="journal article" date="2013" name="Genome Announc.">
        <title>Genome Sequence of Serratia plymuthica Strain S13, an Endophyte with Germination- and Plant-Growth-Promoting Activity from the Flower of Styrian Oil Pumpkin.</title>
        <authorList>
            <person name="Muller H."/>
            <person name="Furnkranz M."/>
            <person name="Grube M."/>
            <person name="Berg G."/>
        </authorList>
    </citation>
    <scope>NUCLEOTIDE SEQUENCE [LARGE SCALE GENOMIC DNA]</scope>
    <source>
        <strain evidence="1">S13</strain>
    </source>
</reference>
<accession>S4YS04</accession>
<dbReference type="RefSeq" id="WP_006324745.1">
    <property type="nucleotide sequence ID" value="NC_021659.1"/>
</dbReference>
<dbReference type="Proteomes" id="UP000014900">
    <property type="component" value="Chromosome"/>
</dbReference>
<dbReference type="PATRIC" id="fig|1348660.3.peg.1910"/>
<organism evidence="1 2">
    <name type="scientific">Serratia plymuthica S13</name>
    <dbReference type="NCBI Taxonomy" id="1348660"/>
    <lineage>
        <taxon>Bacteria</taxon>
        <taxon>Pseudomonadati</taxon>
        <taxon>Pseudomonadota</taxon>
        <taxon>Gammaproteobacteria</taxon>
        <taxon>Enterobacterales</taxon>
        <taxon>Yersiniaceae</taxon>
        <taxon>Serratia</taxon>
    </lineage>
</organism>
<dbReference type="EMBL" id="CP006566">
    <property type="protein sequence ID" value="AGP46955.1"/>
    <property type="molecule type" value="Genomic_DNA"/>
</dbReference>
<proteinExistence type="predicted"/>
<evidence type="ECO:0000313" key="1">
    <source>
        <dbReference type="EMBL" id="AGP46955.1"/>
    </source>
</evidence>
<protein>
    <submittedName>
        <fullName evidence="1">Uncharacterized protein</fullName>
    </submittedName>
</protein>